<evidence type="ECO:0000313" key="1">
    <source>
        <dbReference type="Proteomes" id="UP000790787"/>
    </source>
</evidence>
<protein>
    <submittedName>
        <fullName evidence="2">Uncharacterized protein LOC142179946</fullName>
    </submittedName>
</protein>
<proteinExistence type="predicted"/>
<reference evidence="2" key="2">
    <citation type="submission" date="2025-08" db="UniProtKB">
        <authorList>
            <consortium name="RefSeq"/>
        </authorList>
    </citation>
    <scope>IDENTIFICATION</scope>
    <source>
        <tissue evidence="2">Leaf</tissue>
    </source>
</reference>
<name>A0AC58UBS7_TOBAC</name>
<dbReference type="RefSeq" id="XP_075106949.1">
    <property type="nucleotide sequence ID" value="XM_075250848.1"/>
</dbReference>
<reference evidence="1" key="1">
    <citation type="journal article" date="2014" name="Nat. Commun.">
        <title>The tobacco genome sequence and its comparison with those of tomato and potato.</title>
        <authorList>
            <person name="Sierro N."/>
            <person name="Battey J.N."/>
            <person name="Ouadi S."/>
            <person name="Bakaher N."/>
            <person name="Bovet L."/>
            <person name="Willig A."/>
            <person name="Goepfert S."/>
            <person name="Peitsch M.C."/>
            <person name="Ivanov N.V."/>
        </authorList>
    </citation>
    <scope>NUCLEOTIDE SEQUENCE [LARGE SCALE GENOMIC DNA]</scope>
</reference>
<evidence type="ECO:0000313" key="2">
    <source>
        <dbReference type="RefSeq" id="XP_075106949.1"/>
    </source>
</evidence>
<dbReference type="Proteomes" id="UP000790787">
    <property type="component" value="Chromosome 4"/>
</dbReference>
<sequence>MEDIFKVKQESIELLREFVDIFQRERIILPRVPDNWAAMTFASNLNEKSSEATRSEKGRQSYMKNRQEPPKPPSPKRTVNVITRGDETDVNSRPDVIQEPEENENIKTTMEELEAVILFVPWLDRKVYIGENLSPEMKAYNQIKMDPLDEEKTSFITDSGTYCYKVMPFGLKNAGATYQRLVIKMFQEHLGKIMKVYKDDMLVESTQAEDHFQHLFETFEILRKYNMKLNPKKCVFSMASGPKYVSIKFTYVSQTIRRREIANYLAVSEVVVLAYFVADFSKNLVPEAEKELQVFTGANPGTWTLFTNGSSNVKGEGLGIILIPPLGEVIRQGTYVARETQMQEYLEKVQKLLRQFQTWKVVQIPKEENAEADALANLASVANATNTENVVVVHLLYLALDQTKSEINFNNLTWDWRNELVNFLQDGILPEDKNKSQLLRLKAAQYCLICGNLYRKIFGGPLARCLEPSQTEYVMREVHEGHYGNHTGGRSLVKKLIRARYYWPKMEEEAENFVTRYDKCPRYANNMHRPVELLHSVKSPWPFMKWGMDIVGFLPQAKEKIGEPSTRYTHTTEATNEEDLRVNLDLTEERREAALIRMADQKQMIERYYNRKANLRYVKIGEFVLKKIFRSTKAGNAVKLRPNWEDPYRIRGIVGKGAY</sequence>
<gene>
    <name evidence="2" type="primary">LOC142179946</name>
</gene>
<keyword evidence="1" id="KW-1185">Reference proteome</keyword>
<organism evidence="1 2">
    <name type="scientific">Nicotiana tabacum</name>
    <name type="common">Common tobacco</name>
    <dbReference type="NCBI Taxonomy" id="4097"/>
    <lineage>
        <taxon>Eukaryota</taxon>
        <taxon>Viridiplantae</taxon>
        <taxon>Streptophyta</taxon>
        <taxon>Embryophyta</taxon>
        <taxon>Tracheophyta</taxon>
        <taxon>Spermatophyta</taxon>
        <taxon>Magnoliopsida</taxon>
        <taxon>eudicotyledons</taxon>
        <taxon>Gunneridae</taxon>
        <taxon>Pentapetalae</taxon>
        <taxon>asterids</taxon>
        <taxon>lamiids</taxon>
        <taxon>Solanales</taxon>
        <taxon>Solanaceae</taxon>
        <taxon>Nicotianoideae</taxon>
        <taxon>Nicotianeae</taxon>
        <taxon>Nicotiana</taxon>
    </lineage>
</organism>
<accession>A0AC58UBS7</accession>